<evidence type="ECO:0000313" key="3">
    <source>
        <dbReference type="Proteomes" id="UP000054564"/>
    </source>
</evidence>
<dbReference type="Gene3D" id="3.30.70.80">
    <property type="entry name" value="Peptidase S8 propeptide/proteinase inhibitor I9"/>
    <property type="match status" value="1"/>
</dbReference>
<comment type="caution">
    <text evidence="2">The sequence shown here is derived from an EMBL/GenBank/DDBJ whole genome shotgun (WGS) entry which is preliminary data.</text>
</comment>
<gene>
    <name evidence="2" type="ORF">PSTG_03062</name>
</gene>
<accession>A0A0L0VXK2</accession>
<protein>
    <submittedName>
        <fullName evidence="2">Uncharacterized protein</fullName>
    </submittedName>
</protein>
<proteinExistence type="predicted"/>
<name>A0A0L0VXK2_9BASI</name>
<dbReference type="AlphaFoldDB" id="A0A0L0VXK2"/>
<organism evidence="2 3">
    <name type="scientific">Puccinia striiformis f. sp. tritici PST-78</name>
    <dbReference type="NCBI Taxonomy" id="1165861"/>
    <lineage>
        <taxon>Eukaryota</taxon>
        <taxon>Fungi</taxon>
        <taxon>Dikarya</taxon>
        <taxon>Basidiomycota</taxon>
        <taxon>Pucciniomycotina</taxon>
        <taxon>Pucciniomycetes</taxon>
        <taxon>Pucciniales</taxon>
        <taxon>Pucciniaceae</taxon>
        <taxon>Puccinia</taxon>
    </lineage>
</organism>
<feature type="compositionally biased region" description="Polar residues" evidence="1">
    <location>
        <begin position="17"/>
        <end position="33"/>
    </location>
</feature>
<dbReference type="EMBL" id="AJIL01000015">
    <property type="protein sequence ID" value="KNF03981.1"/>
    <property type="molecule type" value="Genomic_DNA"/>
</dbReference>
<feature type="compositionally biased region" description="Acidic residues" evidence="1">
    <location>
        <begin position="1"/>
        <end position="12"/>
    </location>
</feature>
<reference evidence="3" key="1">
    <citation type="submission" date="2014-03" db="EMBL/GenBank/DDBJ databases">
        <title>The Genome Sequence of Puccinia striiformis f. sp. tritici PST-78.</title>
        <authorList>
            <consortium name="The Broad Institute Genome Sequencing Platform"/>
            <person name="Cuomo C."/>
            <person name="Hulbert S."/>
            <person name="Chen X."/>
            <person name="Walker B."/>
            <person name="Young S.K."/>
            <person name="Zeng Q."/>
            <person name="Gargeya S."/>
            <person name="Fitzgerald M."/>
            <person name="Haas B."/>
            <person name="Abouelleil A."/>
            <person name="Alvarado L."/>
            <person name="Arachchi H.M."/>
            <person name="Berlin A.M."/>
            <person name="Chapman S.B."/>
            <person name="Goldberg J."/>
            <person name="Griggs A."/>
            <person name="Gujja S."/>
            <person name="Hansen M."/>
            <person name="Howarth C."/>
            <person name="Imamovic A."/>
            <person name="Larimer J."/>
            <person name="McCowan C."/>
            <person name="Montmayeur A."/>
            <person name="Murphy C."/>
            <person name="Neiman D."/>
            <person name="Pearson M."/>
            <person name="Priest M."/>
            <person name="Roberts A."/>
            <person name="Saif S."/>
            <person name="Shea T."/>
            <person name="Sisk P."/>
            <person name="Sykes S."/>
            <person name="Wortman J."/>
            <person name="Nusbaum C."/>
            <person name="Birren B."/>
        </authorList>
    </citation>
    <scope>NUCLEOTIDE SEQUENCE [LARGE SCALE GENOMIC DNA]</scope>
    <source>
        <strain evidence="3">race PST-78</strain>
    </source>
</reference>
<feature type="region of interest" description="Disordered" evidence="1">
    <location>
        <begin position="1"/>
        <end position="34"/>
    </location>
</feature>
<dbReference type="Proteomes" id="UP000054564">
    <property type="component" value="Unassembled WGS sequence"/>
</dbReference>
<evidence type="ECO:0000313" key="2">
    <source>
        <dbReference type="EMBL" id="KNF03981.1"/>
    </source>
</evidence>
<dbReference type="InterPro" id="IPR037045">
    <property type="entry name" value="S8pro/Inhibitor_I9_sf"/>
</dbReference>
<keyword evidence="3" id="KW-1185">Reference proteome</keyword>
<evidence type="ECO:0000256" key="1">
    <source>
        <dbReference type="SAM" id="MobiDB-lite"/>
    </source>
</evidence>
<sequence length="86" mass="9338">MSTTCSDDEVNPEDLQFGQNYRSVGSQKPSSGTKQRKTVYIITLDATATEGAVILYEYAIIKGFAVSIKPSQLKPLQTDPLVVNIG</sequence>